<dbReference type="AlphaFoldDB" id="A0A426XSK8"/>
<dbReference type="Proteomes" id="UP000287651">
    <property type="component" value="Unassembled WGS sequence"/>
</dbReference>
<accession>A0A426XSK8</accession>
<dbReference type="InterPro" id="IPR012442">
    <property type="entry name" value="DUF1645_plant"/>
</dbReference>
<sequence>MERHVPLNMASSSFHEDEMDDGFVAAVRHESPQQIPAAAQCTQKPLPLDDGGGDESEDDDDFEFAFVIKDPEGGPDITSDNGQIRPIYPVFGRALILADDRRGRAAAEMEEERGTSAVRGTLRRLLMAEREENPGSSSSSSSSAADELAGVPPGTYCVWAPKSVALTPTRCKKSRSTGSSLRWRLRDLVVGRSHSDGKEKFVFLAAEEDNNKEKESRCHLPKTEETEKGKEAKAKGKRGEATEVDIATTHRIYYGSGGGTRRSFLPYKQDLLGFFANVNGLSRIHRPF</sequence>
<gene>
    <name evidence="2" type="ORF">B296_00057142</name>
</gene>
<name>A0A426XSK8_ENSVE</name>
<protein>
    <submittedName>
        <fullName evidence="2">Uncharacterized protein</fullName>
    </submittedName>
</protein>
<evidence type="ECO:0000313" key="3">
    <source>
        <dbReference type="Proteomes" id="UP000287651"/>
    </source>
</evidence>
<dbReference type="Pfam" id="PF07816">
    <property type="entry name" value="DUF1645"/>
    <property type="match status" value="1"/>
</dbReference>
<comment type="caution">
    <text evidence="2">The sequence shown here is derived from an EMBL/GenBank/DDBJ whole genome shotgun (WGS) entry which is preliminary data.</text>
</comment>
<reference evidence="2 3" key="1">
    <citation type="journal article" date="2014" name="Agronomy (Basel)">
        <title>A Draft Genome Sequence for Ensete ventricosum, the Drought-Tolerant Tree Against Hunger.</title>
        <authorList>
            <person name="Harrison J."/>
            <person name="Moore K.A."/>
            <person name="Paszkiewicz K."/>
            <person name="Jones T."/>
            <person name="Grant M."/>
            <person name="Ambacheew D."/>
            <person name="Muzemil S."/>
            <person name="Studholme D.J."/>
        </authorList>
    </citation>
    <scope>NUCLEOTIDE SEQUENCE [LARGE SCALE GENOMIC DNA]</scope>
</reference>
<evidence type="ECO:0000313" key="2">
    <source>
        <dbReference type="EMBL" id="RRT42422.1"/>
    </source>
</evidence>
<dbReference type="PANTHER" id="PTHR33095:SF127">
    <property type="entry name" value="OS05G0578100 PROTEIN"/>
    <property type="match status" value="1"/>
</dbReference>
<dbReference type="EMBL" id="AMZH03017855">
    <property type="protein sequence ID" value="RRT42422.1"/>
    <property type="molecule type" value="Genomic_DNA"/>
</dbReference>
<organism evidence="2 3">
    <name type="scientific">Ensete ventricosum</name>
    <name type="common">Abyssinian banana</name>
    <name type="synonym">Musa ensete</name>
    <dbReference type="NCBI Taxonomy" id="4639"/>
    <lineage>
        <taxon>Eukaryota</taxon>
        <taxon>Viridiplantae</taxon>
        <taxon>Streptophyta</taxon>
        <taxon>Embryophyta</taxon>
        <taxon>Tracheophyta</taxon>
        <taxon>Spermatophyta</taxon>
        <taxon>Magnoliopsida</taxon>
        <taxon>Liliopsida</taxon>
        <taxon>Zingiberales</taxon>
        <taxon>Musaceae</taxon>
        <taxon>Ensete</taxon>
    </lineage>
</organism>
<dbReference type="PANTHER" id="PTHR33095">
    <property type="entry name" value="OS07G0619500 PROTEIN"/>
    <property type="match status" value="1"/>
</dbReference>
<evidence type="ECO:0000256" key="1">
    <source>
        <dbReference type="SAM" id="MobiDB-lite"/>
    </source>
</evidence>
<feature type="region of interest" description="Disordered" evidence="1">
    <location>
        <begin position="31"/>
        <end position="59"/>
    </location>
</feature>
<proteinExistence type="predicted"/>
<feature type="region of interest" description="Disordered" evidence="1">
    <location>
        <begin position="221"/>
        <end position="241"/>
    </location>
</feature>